<comment type="caution">
    <text evidence="2">The sequence shown here is derived from an EMBL/GenBank/DDBJ whole genome shotgun (WGS) entry which is preliminary data.</text>
</comment>
<evidence type="ECO:0000313" key="2">
    <source>
        <dbReference type="EMBL" id="VUC23459.1"/>
    </source>
</evidence>
<accession>A0ABY6TXN0</accession>
<dbReference type="Pfam" id="PF13343">
    <property type="entry name" value="SBP_bac_6"/>
    <property type="match status" value="1"/>
</dbReference>
<protein>
    <recommendedName>
        <fullName evidence="4">ABC-type Fe3+ transport system</fullName>
    </recommendedName>
</protein>
<evidence type="ECO:0008006" key="4">
    <source>
        <dbReference type="Google" id="ProtNLM"/>
    </source>
</evidence>
<gene>
    <name evidence="2" type="ORF">CLO192961_LOCUS117815</name>
</gene>
<name>A0ABY6TXN0_BIOOC</name>
<dbReference type="PANTHER" id="PTHR30006">
    <property type="entry name" value="THIAMINE-BINDING PERIPLASMIC PROTEIN-RELATED"/>
    <property type="match status" value="1"/>
</dbReference>
<keyword evidence="1" id="KW-0732">Signal</keyword>
<sequence>MLPSDNSIMLKNIISVALLAGHAFAYDQLLNFKAAPEYETRTLDEIHQAALKEGGVVTVWHGGDEANQQDALKAAFEKRFPGITLNITVALSKYHDGKLDQQLGANNVFVDSIILQTLHDYPRWAQEGALLNYAPVGFNQIEHSFKDDSAAWYGLYVFFWTGAWNTKKLSGIQAPVEWNDWLRPEFKNKLVITYPNDDDAVLFAFYLVMNQYGEEWLDKLIDQNPRWVRGTQTPNTLISQANSTSAAYFAAGGSFAASGDLNFSVPAEGKYVSWPQTGAILKNAPHPEGAKLLHNFILSEDFQKSSGGWSVRRDVPAPEGYPDLWTNNSTNPAEFARFMADRALVERLRFYFEARIGSAQGLDPIIDDI</sequence>
<keyword evidence="3" id="KW-1185">Reference proteome</keyword>
<dbReference type="Gene3D" id="3.40.190.10">
    <property type="entry name" value="Periplasmic binding protein-like II"/>
    <property type="match status" value="2"/>
</dbReference>
<dbReference type="Proteomes" id="UP000766486">
    <property type="component" value="Unassembled WGS sequence"/>
</dbReference>
<proteinExistence type="predicted"/>
<dbReference type="SUPFAM" id="SSF53850">
    <property type="entry name" value="Periplasmic binding protein-like II"/>
    <property type="match status" value="1"/>
</dbReference>
<dbReference type="EMBL" id="CABFNS010000707">
    <property type="protein sequence ID" value="VUC23459.1"/>
    <property type="molecule type" value="Genomic_DNA"/>
</dbReference>
<evidence type="ECO:0000313" key="3">
    <source>
        <dbReference type="Proteomes" id="UP000766486"/>
    </source>
</evidence>
<evidence type="ECO:0000256" key="1">
    <source>
        <dbReference type="ARBA" id="ARBA00022729"/>
    </source>
</evidence>
<reference evidence="2 3" key="1">
    <citation type="submission" date="2019-06" db="EMBL/GenBank/DDBJ databases">
        <authorList>
            <person name="Broberg M."/>
        </authorList>
    </citation>
    <scope>NUCLEOTIDE SEQUENCE [LARGE SCALE GENOMIC DNA]</scope>
</reference>
<dbReference type="PANTHER" id="PTHR30006:SF2">
    <property type="entry name" value="ABC TRANSPORTER SUBSTRATE-BINDING PROTEIN"/>
    <property type="match status" value="1"/>
</dbReference>
<organism evidence="2 3">
    <name type="scientific">Bionectria ochroleuca</name>
    <name type="common">Gliocladium roseum</name>
    <dbReference type="NCBI Taxonomy" id="29856"/>
    <lineage>
        <taxon>Eukaryota</taxon>
        <taxon>Fungi</taxon>
        <taxon>Dikarya</taxon>
        <taxon>Ascomycota</taxon>
        <taxon>Pezizomycotina</taxon>
        <taxon>Sordariomycetes</taxon>
        <taxon>Hypocreomycetidae</taxon>
        <taxon>Hypocreales</taxon>
        <taxon>Bionectriaceae</taxon>
        <taxon>Clonostachys</taxon>
    </lineage>
</organism>